<accession>A0ABS7EC63</accession>
<dbReference type="EMBL" id="JAHZSS010000002">
    <property type="protein sequence ID" value="MBW8189800.1"/>
    <property type="molecule type" value="Genomic_DNA"/>
</dbReference>
<dbReference type="InterPro" id="IPR050107">
    <property type="entry name" value="ABC_carbohydrate_import_ATPase"/>
</dbReference>
<evidence type="ECO:0000259" key="3">
    <source>
        <dbReference type="PROSITE" id="PS50893"/>
    </source>
</evidence>
<protein>
    <submittedName>
        <fullName evidence="4">ABC transporter ATP-binding protein</fullName>
    </submittedName>
</protein>
<evidence type="ECO:0000313" key="5">
    <source>
        <dbReference type="Proteomes" id="UP001166251"/>
    </source>
</evidence>
<comment type="caution">
    <text evidence="4">The sequence shown here is derived from an EMBL/GenBank/DDBJ whole genome shotgun (WGS) entry which is preliminary data.</text>
</comment>
<keyword evidence="5" id="KW-1185">Reference proteome</keyword>
<dbReference type="PANTHER" id="PTHR43790">
    <property type="entry name" value="CARBOHYDRATE TRANSPORT ATP-BINDING PROTEIN MG119-RELATED"/>
    <property type="match status" value="1"/>
</dbReference>
<dbReference type="Proteomes" id="UP001166251">
    <property type="component" value="Unassembled WGS sequence"/>
</dbReference>
<dbReference type="CDD" id="cd03216">
    <property type="entry name" value="ABC_Carb_Monos_I"/>
    <property type="match status" value="1"/>
</dbReference>
<name>A0ABS7EC63_9GAMM</name>
<dbReference type="CDD" id="cd03215">
    <property type="entry name" value="ABC_Carb_Monos_II"/>
    <property type="match status" value="1"/>
</dbReference>
<dbReference type="InterPro" id="IPR017871">
    <property type="entry name" value="ABC_transporter-like_CS"/>
</dbReference>
<dbReference type="InterPro" id="IPR027417">
    <property type="entry name" value="P-loop_NTPase"/>
</dbReference>
<evidence type="ECO:0000313" key="4">
    <source>
        <dbReference type="EMBL" id="MBW8189800.1"/>
    </source>
</evidence>
<feature type="domain" description="ABC transporter" evidence="3">
    <location>
        <begin position="253"/>
        <end position="497"/>
    </location>
</feature>
<dbReference type="SMART" id="SM00382">
    <property type="entry name" value="AAA"/>
    <property type="match status" value="1"/>
</dbReference>
<dbReference type="InterPro" id="IPR003439">
    <property type="entry name" value="ABC_transporter-like_ATP-bd"/>
</dbReference>
<keyword evidence="2 4" id="KW-0067">ATP-binding</keyword>
<evidence type="ECO:0000256" key="1">
    <source>
        <dbReference type="ARBA" id="ARBA00022741"/>
    </source>
</evidence>
<dbReference type="Pfam" id="PF00005">
    <property type="entry name" value="ABC_tran"/>
    <property type="match status" value="2"/>
</dbReference>
<dbReference type="PANTHER" id="PTHR43790:SF4">
    <property type="entry name" value="GUANOSINE IMPORT ATP-BINDING PROTEIN NUPO"/>
    <property type="match status" value="1"/>
</dbReference>
<dbReference type="PROSITE" id="PS50893">
    <property type="entry name" value="ABC_TRANSPORTER_2"/>
    <property type="match status" value="2"/>
</dbReference>
<dbReference type="Gene3D" id="3.40.50.300">
    <property type="entry name" value="P-loop containing nucleotide triphosphate hydrolases"/>
    <property type="match status" value="2"/>
</dbReference>
<dbReference type="SUPFAM" id="SSF52540">
    <property type="entry name" value="P-loop containing nucleoside triphosphate hydrolases"/>
    <property type="match status" value="2"/>
</dbReference>
<gene>
    <name evidence="4" type="ORF">K0504_02035</name>
</gene>
<reference evidence="4" key="1">
    <citation type="submission" date="2021-07" db="EMBL/GenBank/DDBJ databases">
        <title>Neiella marina sp. nov., isolated from the intestinal content of sea cucumber Apostichopus japonicus.</title>
        <authorList>
            <person name="Bai X."/>
        </authorList>
    </citation>
    <scope>NUCLEOTIDE SEQUENCE</scope>
    <source>
        <strain evidence="4">126</strain>
    </source>
</reference>
<dbReference type="GO" id="GO:0005524">
    <property type="term" value="F:ATP binding"/>
    <property type="evidence" value="ECO:0007669"/>
    <property type="project" value="UniProtKB-KW"/>
</dbReference>
<organism evidence="4 5">
    <name type="scientific">Neiella holothuriorum</name>
    <dbReference type="NCBI Taxonomy" id="2870530"/>
    <lineage>
        <taxon>Bacteria</taxon>
        <taxon>Pseudomonadati</taxon>
        <taxon>Pseudomonadota</taxon>
        <taxon>Gammaproteobacteria</taxon>
        <taxon>Alteromonadales</taxon>
        <taxon>Echinimonadaceae</taxon>
        <taxon>Neiella</taxon>
    </lineage>
</organism>
<evidence type="ECO:0000256" key="2">
    <source>
        <dbReference type="ARBA" id="ARBA00022840"/>
    </source>
</evidence>
<keyword evidence="1" id="KW-0547">Nucleotide-binding</keyword>
<sequence length="506" mass="54825">MRLELLGLSKRYPGCVANDAVSLKVEPGEIHAILGENGAGKSTLMKMIYGVVKPDDGQMMWNNKEVEIKGPAHARQLGMGMVFQHFSLFETLTVTENIALYLEPSEVSSMAALRQHIEAVAQEYGLAINPDRKVGSLSVGEQQRVEIIRCLIQDIKLLILDEPTAVLTPAEADHLIQVLKQLASKGCSILFISHKLHEVNALCDRATVLRAGKVTGSCVPRETSPADMARLMLGDELTLTETFTGGKTADLLLQLKQIEVAPNDLFAIHLRDINLNLHRGEIVGLAGVAGNGQDELVDLLNGEIAANAGQMTLSGQSITPLSVQQRRRLGMAVVPADRIGRGAVGTMNLTENNLLTASITHGTKGGLINWQAVSQRTKQIIQRYKVKTTGEHEQADSLSGGNLQKFILGREIEQAPQVLICFHPTWGVDVGAANLIHQQLIALRDQGAAILVLSEDLDELYLLADRLGALCAGQLSPVIAKDEVSLEQLGQWMAGQFDSKETSHAH</sequence>
<proteinExistence type="predicted"/>
<dbReference type="PROSITE" id="PS00211">
    <property type="entry name" value="ABC_TRANSPORTER_1"/>
    <property type="match status" value="2"/>
</dbReference>
<dbReference type="InterPro" id="IPR003593">
    <property type="entry name" value="AAA+_ATPase"/>
</dbReference>
<feature type="domain" description="ABC transporter" evidence="3">
    <location>
        <begin position="3"/>
        <end position="236"/>
    </location>
</feature>
<dbReference type="RefSeq" id="WP_220102490.1">
    <property type="nucleotide sequence ID" value="NZ_JAHZSS010000002.1"/>
</dbReference>